<dbReference type="EMBL" id="CM042052">
    <property type="protein sequence ID" value="KAI3720348.1"/>
    <property type="molecule type" value="Genomic_DNA"/>
</dbReference>
<evidence type="ECO:0000313" key="2">
    <source>
        <dbReference type="Proteomes" id="UP001055879"/>
    </source>
</evidence>
<organism evidence="1 2">
    <name type="scientific">Arctium lappa</name>
    <name type="common">Greater burdock</name>
    <name type="synonym">Lappa major</name>
    <dbReference type="NCBI Taxonomy" id="4217"/>
    <lineage>
        <taxon>Eukaryota</taxon>
        <taxon>Viridiplantae</taxon>
        <taxon>Streptophyta</taxon>
        <taxon>Embryophyta</taxon>
        <taxon>Tracheophyta</taxon>
        <taxon>Spermatophyta</taxon>
        <taxon>Magnoliopsida</taxon>
        <taxon>eudicotyledons</taxon>
        <taxon>Gunneridae</taxon>
        <taxon>Pentapetalae</taxon>
        <taxon>asterids</taxon>
        <taxon>campanulids</taxon>
        <taxon>Asterales</taxon>
        <taxon>Asteraceae</taxon>
        <taxon>Carduoideae</taxon>
        <taxon>Cardueae</taxon>
        <taxon>Arctiinae</taxon>
        <taxon>Arctium</taxon>
    </lineage>
</organism>
<proteinExistence type="predicted"/>
<dbReference type="Proteomes" id="UP001055879">
    <property type="component" value="Linkage Group LG06"/>
</dbReference>
<reference evidence="2" key="1">
    <citation type="journal article" date="2022" name="Mol. Ecol. Resour.">
        <title>The genomes of chicory, endive, great burdock and yacon provide insights into Asteraceae palaeo-polyploidization history and plant inulin production.</title>
        <authorList>
            <person name="Fan W."/>
            <person name="Wang S."/>
            <person name="Wang H."/>
            <person name="Wang A."/>
            <person name="Jiang F."/>
            <person name="Liu H."/>
            <person name="Zhao H."/>
            <person name="Xu D."/>
            <person name="Zhang Y."/>
        </authorList>
    </citation>
    <scope>NUCLEOTIDE SEQUENCE [LARGE SCALE GENOMIC DNA]</scope>
    <source>
        <strain evidence="2">cv. Niubang</strain>
    </source>
</reference>
<sequence length="84" mass="9096">MAAKEELKVEVETIQATSPPASGGGLARQGSIVKNNCLCSPTTHAGSFRCRLHRTPSGIQRTKSINLDSKHEDDDHNENNPIKT</sequence>
<keyword evidence="2" id="KW-1185">Reference proteome</keyword>
<evidence type="ECO:0000313" key="1">
    <source>
        <dbReference type="EMBL" id="KAI3720348.1"/>
    </source>
</evidence>
<reference evidence="1 2" key="2">
    <citation type="journal article" date="2022" name="Mol. Ecol. Resour.">
        <title>The genomes of chicory, endive, great burdock and yacon provide insights into Asteraceae paleo-polyploidization history and plant inulin production.</title>
        <authorList>
            <person name="Fan W."/>
            <person name="Wang S."/>
            <person name="Wang H."/>
            <person name="Wang A."/>
            <person name="Jiang F."/>
            <person name="Liu H."/>
            <person name="Zhao H."/>
            <person name="Xu D."/>
            <person name="Zhang Y."/>
        </authorList>
    </citation>
    <scope>NUCLEOTIDE SEQUENCE [LARGE SCALE GENOMIC DNA]</scope>
    <source>
        <strain evidence="2">cv. Niubang</strain>
    </source>
</reference>
<accession>A0ACB9BFL0</accession>
<gene>
    <name evidence="1" type="ORF">L6452_21264</name>
</gene>
<comment type="caution">
    <text evidence="1">The sequence shown here is derived from an EMBL/GenBank/DDBJ whole genome shotgun (WGS) entry which is preliminary data.</text>
</comment>
<protein>
    <submittedName>
        <fullName evidence="1">Uncharacterized protein</fullName>
    </submittedName>
</protein>
<name>A0ACB9BFL0_ARCLA</name>